<dbReference type="Gene3D" id="2.60.120.330">
    <property type="entry name" value="B-lactam Antibiotic, Isopenicillin N Synthase, Chain"/>
    <property type="match status" value="1"/>
</dbReference>
<gene>
    <name evidence="2" type="ORF">GQ55_9G436500</name>
</gene>
<dbReference type="STRING" id="1504633.A0A2T7CB78"/>
<keyword evidence="3" id="KW-1185">Reference proteome</keyword>
<dbReference type="PANTHER" id="PTHR47990">
    <property type="entry name" value="2-OXOGLUTARATE (2OG) AND FE(II)-DEPENDENT OXYGENASE SUPERFAMILY PROTEIN-RELATED"/>
    <property type="match status" value="1"/>
</dbReference>
<dbReference type="SUPFAM" id="SSF51197">
    <property type="entry name" value="Clavaminate synthase-like"/>
    <property type="match status" value="1"/>
</dbReference>
<dbReference type="Proteomes" id="UP000244336">
    <property type="component" value="Chromosome 9"/>
</dbReference>
<protein>
    <recommendedName>
        <fullName evidence="1">Isopenicillin N synthase-like Fe(2+) 2OG dioxygenase domain-containing protein</fullName>
    </recommendedName>
</protein>
<dbReference type="Gramene" id="PUZ40590">
    <property type="protein sequence ID" value="PUZ40590"/>
    <property type="gene ID" value="GQ55_9G436500"/>
</dbReference>
<dbReference type="InterPro" id="IPR050231">
    <property type="entry name" value="Iron_ascorbate_oxido_reductase"/>
</dbReference>
<dbReference type="AlphaFoldDB" id="A0A2T7CB78"/>
<evidence type="ECO:0000313" key="2">
    <source>
        <dbReference type="EMBL" id="PUZ40590.1"/>
    </source>
</evidence>
<dbReference type="InterPro" id="IPR044861">
    <property type="entry name" value="IPNS-like_FE2OG_OXY"/>
</dbReference>
<organism evidence="2 3">
    <name type="scientific">Panicum hallii var. hallii</name>
    <dbReference type="NCBI Taxonomy" id="1504633"/>
    <lineage>
        <taxon>Eukaryota</taxon>
        <taxon>Viridiplantae</taxon>
        <taxon>Streptophyta</taxon>
        <taxon>Embryophyta</taxon>
        <taxon>Tracheophyta</taxon>
        <taxon>Spermatophyta</taxon>
        <taxon>Magnoliopsida</taxon>
        <taxon>Liliopsida</taxon>
        <taxon>Poales</taxon>
        <taxon>Poaceae</taxon>
        <taxon>PACMAD clade</taxon>
        <taxon>Panicoideae</taxon>
        <taxon>Panicodae</taxon>
        <taxon>Paniceae</taxon>
        <taxon>Panicinae</taxon>
        <taxon>Panicum</taxon>
        <taxon>Panicum sect. Panicum</taxon>
    </lineage>
</organism>
<dbReference type="OrthoDB" id="288590at2759"/>
<evidence type="ECO:0000259" key="1">
    <source>
        <dbReference type="Pfam" id="PF03171"/>
    </source>
</evidence>
<dbReference type="InterPro" id="IPR027443">
    <property type="entry name" value="IPNS-like_sf"/>
</dbReference>
<dbReference type="Pfam" id="PF03171">
    <property type="entry name" value="2OG-FeII_Oxy"/>
    <property type="match status" value="1"/>
</dbReference>
<feature type="domain" description="Isopenicillin N synthase-like Fe(2+) 2OG dioxygenase" evidence="1">
    <location>
        <begin position="141"/>
        <end position="200"/>
    </location>
</feature>
<reference evidence="2 3" key="1">
    <citation type="submission" date="2018-04" db="EMBL/GenBank/DDBJ databases">
        <title>WGS assembly of Panicum hallii var. hallii HAL2.</title>
        <authorList>
            <person name="Lovell J."/>
            <person name="Jenkins J."/>
            <person name="Lowry D."/>
            <person name="Mamidi S."/>
            <person name="Sreedasyam A."/>
            <person name="Weng X."/>
            <person name="Barry K."/>
            <person name="Bonette J."/>
            <person name="Campitelli B."/>
            <person name="Daum C."/>
            <person name="Gordon S."/>
            <person name="Gould B."/>
            <person name="Lipzen A."/>
            <person name="MacQueen A."/>
            <person name="Palacio-Mejia J."/>
            <person name="Plott C."/>
            <person name="Shakirov E."/>
            <person name="Shu S."/>
            <person name="Yoshinaga Y."/>
            <person name="Zane M."/>
            <person name="Rokhsar D."/>
            <person name="Grimwood J."/>
            <person name="Schmutz J."/>
            <person name="Juenger T."/>
        </authorList>
    </citation>
    <scope>NUCLEOTIDE SEQUENCE [LARGE SCALE GENOMIC DNA]</scope>
    <source>
        <strain evidence="3">cv. HAL2</strain>
    </source>
</reference>
<proteinExistence type="predicted"/>
<name>A0A2T7CB78_9POAL</name>
<evidence type="ECO:0000313" key="3">
    <source>
        <dbReference type="Proteomes" id="UP000244336"/>
    </source>
</evidence>
<dbReference type="EMBL" id="CM009757">
    <property type="protein sequence ID" value="PUZ40590.1"/>
    <property type="molecule type" value="Genomic_DNA"/>
</dbReference>
<accession>A0A2T7CB78</accession>
<sequence length="263" mass="29127">MVEHGCVVAACDTLGPELRRALLERGMPELFAFPVETKQKLAGLDFESFNVAAVTDPSSVRDFSSIFWLQGNPEFSDTVISFVSNLLKLEHTVEKMTLDGLGVREENIAGHRQTLTHSLRLSHYGVPEESKMDVTLPRHTNPSFTKAIAKDGSWITIPPEADTITIIAGDPLTVVTNGRVPACVHRVKAASNRERFSVLFTSVAKNGAVLSPMDELVDRDHPLMYNPLKTDEYVVFRYSEEGFKVSNPFEEFCGVHKSGSSME</sequence>